<comment type="similarity">
    <text evidence="2 6">Belongs to the band 7/mec-2 family. HflC subfamily.</text>
</comment>
<dbReference type="EMBL" id="VLLC01000012">
    <property type="protein sequence ID" value="TWI71791.1"/>
    <property type="molecule type" value="Genomic_DNA"/>
</dbReference>
<sequence length="330" mass="37752">MNIKGIVGAAVVAVLLLVYSAAFIVDETEQAVITQFGRLVGDPIVEPGLNFKVPFVQIVTFFPKNLQAWDGDPGQIPTLDKTYIYVDAFARWRIVDPVKFFQSIGSFTLAKGRLDEIIDPAIRNLVTSNALVESVRWTNREMDPWVELDAFGEVETIEEERQEQGAFSRTEGRTREIRVGREKISELILAQAQPRLDVFGIELVDVKIKRINYVEQVREAVYQRMIAERRQIAEKYRSEGVGEARKIRGDKERDLLQIESEAYRTAQKIRGEADARVVRILADAYGVDPEFYTYQKTLETYREALEGSSVVFSTDSDFMRFLNRQGPDRR</sequence>
<dbReference type="SUPFAM" id="SSF117892">
    <property type="entry name" value="Band 7/SPFH domain"/>
    <property type="match status" value="2"/>
</dbReference>
<keyword evidence="8" id="KW-0378">Hydrolase</keyword>
<dbReference type="Gene3D" id="3.30.479.30">
    <property type="entry name" value="Band 7 domain"/>
    <property type="match status" value="1"/>
</dbReference>
<keyword evidence="4" id="KW-1133">Transmembrane helix</keyword>
<dbReference type="OrthoDB" id="9812991at2"/>
<protein>
    <recommendedName>
        <fullName evidence="6">Protein HflC</fullName>
    </recommendedName>
</protein>
<dbReference type="GO" id="GO:0016020">
    <property type="term" value="C:membrane"/>
    <property type="evidence" value="ECO:0007669"/>
    <property type="project" value="UniProtKB-SubCell"/>
</dbReference>
<dbReference type="PANTHER" id="PTHR42911">
    <property type="entry name" value="MODULATOR OF FTSH PROTEASE HFLC"/>
    <property type="match status" value="1"/>
</dbReference>
<dbReference type="PRINTS" id="PR00721">
    <property type="entry name" value="STOMATIN"/>
</dbReference>
<name>A0A562RRQ8_9BACT</name>
<reference evidence="8 9" key="1">
    <citation type="submission" date="2019-07" db="EMBL/GenBank/DDBJ databases">
        <title>Genome sequencing of 100 strains of the haloalkaliphilic chemolithoautotrophic sulfur-oxidizing bacterium Thioalkalivibrio.</title>
        <authorList>
            <person name="Muyzer G."/>
        </authorList>
    </citation>
    <scope>NUCLEOTIDE SEQUENCE [LARGE SCALE GENOMIC DNA]</scope>
    <source>
        <strain evidence="8 9">ASO4-4</strain>
    </source>
</reference>
<dbReference type="CDD" id="cd03405">
    <property type="entry name" value="SPFH_HflC"/>
    <property type="match status" value="1"/>
</dbReference>
<proteinExistence type="inferred from homology"/>
<dbReference type="GO" id="GO:0006508">
    <property type="term" value="P:proteolysis"/>
    <property type="evidence" value="ECO:0007669"/>
    <property type="project" value="UniProtKB-KW"/>
</dbReference>
<gene>
    <name evidence="8" type="ORF">LZ24_01807</name>
</gene>
<organism evidence="8 9">
    <name type="scientific">Desulfobotulus alkaliphilus</name>
    <dbReference type="NCBI Taxonomy" id="622671"/>
    <lineage>
        <taxon>Bacteria</taxon>
        <taxon>Pseudomonadati</taxon>
        <taxon>Thermodesulfobacteriota</taxon>
        <taxon>Desulfobacteria</taxon>
        <taxon>Desulfobacterales</taxon>
        <taxon>Desulfobacteraceae</taxon>
        <taxon>Desulfobotulus</taxon>
    </lineage>
</organism>
<dbReference type="GO" id="GO:0008233">
    <property type="term" value="F:peptidase activity"/>
    <property type="evidence" value="ECO:0007669"/>
    <property type="project" value="UniProtKB-KW"/>
</dbReference>
<comment type="caution">
    <text evidence="8">The sequence shown here is derived from an EMBL/GenBank/DDBJ whole genome shotgun (WGS) entry which is preliminary data.</text>
</comment>
<dbReference type="RefSeq" id="WP_144684677.1">
    <property type="nucleotide sequence ID" value="NZ_VLLC01000012.1"/>
</dbReference>
<evidence type="ECO:0000256" key="3">
    <source>
        <dbReference type="ARBA" id="ARBA00022692"/>
    </source>
</evidence>
<dbReference type="Proteomes" id="UP000318307">
    <property type="component" value="Unassembled WGS sequence"/>
</dbReference>
<comment type="function">
    <text evidence="6">HflC and HflK could regulate a protease.</text>
</comment>
<dbReference type="SMART" id="SM00244">
    <property type="entry name" value="PHB"/>
    <property type="match status" value="1"/>
</dbReference>
<evidence type="ECO:0000256" key="1">
    <source>
        <dbReference type="ARBA" id="ARBA00004167"/>
    </source>
</evidence>
<evidence type="ECO:0000259" key="7">
    <source>
        <dbReference type="SMART" id="SM00244"/>
    </source>
</evidence>
<dbReference type="PANTHER" id="PTHR42911:SF1">
    <property type="entry name" value="MODULATOR OF FTSH PROTEASE HFLC"/>
    <property type="match status" value="1"/>
</dbReference>
<keyword evidence="9" id="KW-1185">Reference proteome</keyword>
<evidence type="ECO:0000256" key="6">
    <source>
        <dbReference type="PIRNR" id="PIRNR005651"/>
    </source>
</evidence>
<dbReference type="InterPro" id="IPR001972">
    <property type="entry name" value="Stomatin_HflK_fam"/>
</dbReference>
<keyword evidence="3" id="KW-0812">Transmembrane</keyword>
<dbReference type="Pfam" id="PF01145">
    <property type="entry name" value="Band_7"/>
    <property type="match status" value="1"/>
</dbReference>
<evidence type="ECO:0000313" key="9">
    <source>
        <dbReference type="Proteomes" id="UP000318307"/>
    </source>
</evidence>
<keyword evidence="5" id="KW-0472">Membrane</keyword>
<evidence type="ECO:0000256" key="2">
    <source>
        <dbReference type="ARBA" id="ARBA00007862"/>
    </source>
</evidence>
<evidence type="ECO:0000256" key="5">
    <source>
        <dbReference type="ARBA" id="ARBA00023136"/>
    </source>
</evidence>
<evidence type="ECO:0000256" key="4">
    <source>
        <dbReference type="ARBA" id="ARBA00022989"/>
    </source>
</evidence>
<dbReference type="NCBIfam" id="TIGR01932">
    <property type="entry name" value="hflC"/>
    <property type="match status" value="1"/>
</dbReference>
<accession>A0A562RRQ8</accession>
<evidence type="ECO:0000313" key="8">
    <source>
        <dbReference type="EMBL" id="TWI71791.1"/>
    </source>
</evidence>
<dbReference type="PIRSF" id="PIRSF005651">
    <property type="entry name" value="HflC"/>
    <property type="match status" value="1"/>
</dbReference>
<keyword evidence="8" id="KW-0645">Protease</keyword>
<feature type="domain" description="Band 7" evidence="7">
    <location>
        <begin position="20"/>
        <end position="225"/>
    </location>
</feature>
<dbReference type="InterPro" id="IPR001107">
    <property type="entry name" value="Band_7"/>
</dbReference>
<dbReference type="InterPro" id="IPR010200">
    <property type="entry name" value="HflC"/>
</dbReference>
<comment type="subcellular location">
    <subcellularLocation>
        <location evidence="1">Membrane</location>
        <topology evidence="1">Single-pass membrane protein</topology>
    </subcellularLocation>
</comment>
<dbReference type="InterPro" id="IPR036013">
    <property type="entry name" value="Band_7/SPFH_dom_sf"/>
</dbReference>
<dbReference type="AlphaFoldDB" id="A0A562RRQ8"/>